<dbReference type="Pfam" id="PF00005">
    <property type="entry name" value="ABC_tran"/>
    <property type="match status" value="1"/>
</dbReference>
<dbReference type="Gene3D" id="3.40.50.300">
    <property type="entry name" value="P-loop containing nucleotide triphosphate hydrolases"/>
    <property type="match status" value="1"/>
</dbReference>
<comment type="similarity">
    <text evidence="1">Belongs to the ABC transporter superfamily.</text>
</comment>
<evidence type="ECO:0000256" key="2">
    <source>
        <dbReference type="ARBA" id="ARBA00022448"/>
    </source>
</evidence>
<dbReference type="PROSITE" id="PS00211">
    <property type="entry name" value="ABC_TRANSPORTER_1"/>
    <property type="match status" value="1"/>
</dbReference>
<accession>E6U2B7</accession>
<dbReference type="InterPro" id="IPR017871">
    <property type="entry name" value="ABC_transporter-like_CS"/>
</dbReference>
<feature type="domain" description="ABC transporter" evidence="5">
    <location>
        <begin position="4"/>
        <end position="229"/>
    </location>
</feature>
<dbReference type="PROSITE" id="PS50893">
    <property type="entry name" value="ABC_TRANSPORTER_2"/>
    <property type="match status" value="1"/>
</dbReference>
<evidence type="ECO:0000259" key="5">
    <source>
        <dbReference type="PROSITE" id="PS50893"/>
    </source>
</evidence>
<dbReference type="EMBL" id="CP002394">
    <property type="protein sequence ID" value="ADU31630.1"/>
    <property type="molecule type" value="Genomic_DNA"/>
</dbReference>
<dbReference type="GO" id="GO:0016887">
    <property type="term" value="F:ATP hydrolysis activity"/>
    <property type="evidence" value="ECO:0007669"/>
    <property type="project" value="InterPro"/>
</dbReference>
<dbReference type="InterPro" id="IPR003593">
    <property type="entry name" value="AAA+_ATPase"/>
</dbReference>
<evidence type="ECO:0000313" key="6">
    <source>
        <dbReference type="EMBL" id="ADU31630.1"/>
    </source>
</evidence>
<name>E6U2B7_EVAC2</name>
<keyword evidence="2" id="KW-0813">Transport</keyword>
<dbReference type="InterPro" id="IPR027417">
    <property type="entry name" value="P-loop_NTPase"/>
</dbReference>
<dbReference type="OrthoDB" id="9804819at2"/>
<dbReference type="KEGG" id="bco:Bcell_3388"/>
<reference evidence="6" key="1">
    <citation type="submission" date="2010-12" db="EMBL/GenBank/DDBJ databases">
        <title>Complete sequence of Bacillus cellulosilyticus DSM 2522.</title>
        <authorList>
            <consortium name="US DOE Joint Genome Institute"/>
            <person name="Lucas S."/>
            <person name="Copeland A."/>
            <person name="Lapidus A."/>
            <person name="Cheng J.-F."/>
            <person name="Bruce D."/>
            <person name="Goodwin L."/>
            <person name="Pitluck S."/>
            <person name="Chertkov O."/>
            <person name="Detter J.C."/>
            <person name="Han C."/>
            <person name="Tapia R."/>
            <person name="Land M."/>
            <person name="Hauser L."/>
            <person name="Jeffries C."/>
            <person name="Kyrpides N."/>
            <person name="Ivanova N."/>
            <person name="Mikhailova N."/>
            <person name="Brumm P."/>
            <person name="Mead D."/>
            <person name="Woyke T."/>
        </authorList>
    </citation>
    <scope>NUCLEOTIDE SEQUENCE [LARGE SCALE GENOMIC DNA]</scope>
    <source>
        <strain evidence="6">DSM 2522</strain>
    </source>
</reference>
<gene>
    <name evidence="6" type="ordered locus">Bcell_3388</name>
</gene>
<evidence type="ECO:0000256" key="4">
    <source>
        <dbReference type="ARBA" id="ARBA00022840"/>
    </source>
</evidence>
<proteinExistence type="inferred from homology"/>
<evidence type="ECO:0000313" key="7">
    <source>
        <dbReference type="Proteomes" id="UP000001401"/>
    </source>
</evidence>
<organism evidence="6 7">
    <name type="scientific">Evansella cellulosilytica (strain ATCC 21833 / DSM 2522 / FERM P-1141 / JCM 9156 / N-4)</name>
    <name type="common">Bacillus cellulosilyticus</name>
    <dbReference type="NCBI Taxonomy" id="649639"/>
    <lineage>
        <taxon>Bacteria</taxon>
        <taxon>Bacillati</taxon>
        <taxon>Bacillota</taxon>
        <taxon>Bacilli</taxon>
        <taxon>Bacillales</taxon>
        <taxon>Bacillaceae</taxon>
        <taxon>Evansella</taxon>
    </lineage>
</organism>
<dbReference type="RefSeq" id="WP_013489961.1">
    <property type="nucleotide sequence ID" value="NC_014829.1"/>
</dbReference>
<keyword evidence="4" id="KW-0067">ATP-binding</keyword>
<dbReference type="InterPro" id="IPR050763">
    <property type="entry name" value="ABC_transporter_ATP-binding"/>
</dbReference>
<protein>
    <submittedName>
        <fullName evidence="6">ABC transporter related protein</fullName>
    </submittedName>
</protein>
<dbReference type="InterPro" id="IPR003439">
    <property type="entry name" value="ABC_transporter-like_ATP-bd"/>
</dbReference>
<dbReference type="InterPro" id="IPR025302">
    <property type="entry name" value="DrrA1/2-like_C"/>
</dbReference>
<dbReference type="eggNOG" id="COG1131">
    <property type="taxonomic scope" value="Bacteria"/>
</dbReference>
<dbReference type="Pfam" id="PF13732">
    <property type="entry name" value="DrrA1-3_C"/>
    <property type="match status" value="1"/>
</dbReference>
<keyword evidence="3" id="KW-0547">Nucleotide-binding</keyword>
<dbReference type="AlphaFoldDB" id="E6U2B7"/>
<dbReference type="PANTHER" id="PTHR42711">
    <property type="entry name" value="ABC TRANSPORTER ATP-BINDING PROTEIN"/>
    <property type="match status" value="1"/>
</dbReference>
<dbReference type="Proteomes" id="UP000001401">
    <property type="component" value="Chromosome"/>
</dbReference>
<dbReference type="PANTHER" id="PTHR42711:SF5">
    <property type="entry name" value="ABC TRANSPORTER ATP-BINDING PROTEIN NATA"/>
    <property type="match status" value="1"/>
</dbReference>
<dbReference type="SUPFAM" id="SSF52540">
    <property type="entry name" value="P-loop containing nucleoside triphosphate hydrolases"/>
    <property type="match status" value="1"/>
</dbReference>
<dbReference type="GO" id="GO:0005524">
    <property type="term" value="F:ATP binding"/>
    <property type="evidence" value="ECO:0007669"/>
    <property type="project" value="UniProtKB-KW"/>
</dbReference>
<dbReference type="STRING" id="649639.Bcell_3388"/>
<sequence length="301" mass="33976">MALITTKQLSKSFKGTEAVKGIDLHIKEGVCTALLGPNGAGKSTTLNMLTGLMKPTSGSIAFDERYSGDRRQYIGYLPQYPKFYGWMTGEEYLVYAGQLGSLSKEDAKARAEELLKLVGLIDDRKKRIQGYSGGMKQRLGIAQALVHKPKLVILDEPVSALDPKGRREVLELMDKLKETTSILFSTHVLHDAEEICEEIFIINHGELIVSGDLQTLKKKYQQPTIYIETEEPIEDWSRTIKDSDWIRHMKVNKNELTISVTDIENARNALLTNEELRKLKIVNFEIVKTSLEDLFMEVTKA</sequence>
<keyword evidence="7" id="KW-1185">Reference proteome</keyword>
<dbReference type="SMART" id="SM00382">
    <property type="entry name" value="AAA"/>
    <property type="match status" value="1"/>
</dbReference>
<dbReference type="CDD" id="cd03230">
    <property type="entry name" value="ABC_DR_subfamily_A"/>
    <property type="match status" value="1"/>
</dbReference>
<dbReference type="HOGENOM" id="CLU_000604_1_2_9"/>
<evidence type="ECO:0000256" key="3">
    <source>
        <dbReference type="ARBA" id="ARBA00022741"/>
    </source>
</evidence>
<evidence type="ECO:0000256" key="1">
    <source>
        <dbReference type="ARBA" id="ARBA00005417"/>
    </source>
</evidence>